<reference evidence="1 2" key="1">
    <citation type="submission" date="2020-06" db="EMBL/GenBank/DDBJ databases">
        <authorList>
            <person name="Li R."/>
            <person name="Bekaert M."/>
        </authorList>
    </citation>
    <scope>NUCLEOTIDE SEQUENCE [LARGE SCALE GENOMIC DNA]</scope>
    <source>
        <strain evidence="2">wild</strain>
    </source>
</reference>
<evidence type="ECO:0000313" key="1">
    <source>
        <dbReference type="EMBL" id="CAC5390653.1"/>
    </source>
</evidence>
<dbReference type="Proteomes" id="UP000507470">
    <property type="component" value="Unassembled WGS sequence"/>
</dbReference>
<sequence>MSVNRCYECSNVLCEDCYLKHDKLTNTEYHTFQATSDQMLLNNKFFVGSLDIIYIKSFPDGLLVFAMFRSDKLFTSSVSDHKKNKEIKVSGRPCSIAILDRYTVAVLLSDDTYCNFDSIEIVDIRQRQIIQQVGVNCLQRRFDCLDTSLFCSMFYIDEQLYTRCVSQITVIDMSGELDRKIDLEFTPTDMCYDTKAARIYCIDQSEERLICFGRDGNIMFTFTGPGLTHFKRLTIDSEGYVLILCHENSDYKNFKVHRISPDGKSDEVIVTGIHNYTYKYKHSSICFQEESDSMVIGFGARVYIYQKKSVNWT</sequence>
<evidence type="ECO:0000313" key="2">
    <source>
        <dbReference type="Proteomes" id="UP000507470"/>
    </source>
</evidence>
<gene>
    <name evidence="1" type="ORF">MCOR_25739</name>
</gene>
<name>A0A6J8C352_MYTCO</name>
<dbReference type="SUPFAM" id="SSF63829">
    <property type="entry name" value="Calcium-dependent phosphotriesterase"/>
    <property type="match status" value="1"/>
</dbReference>
<accession>A0A6J8C352</accession>
<evidence type="ECO:0008006" key="3">
    <source>
        <dbReference type="Google" id="ProtNLM"/>
    </source>
</evidence>
<dbReference type="InterPro" id="IPR011042">
    <property type="entry name" value="6-blade_b-propeller_TolB-like"/>
</dbReference>
<keyword evidence="2" id="KW-1185">Reference proteome</keyword>
<organism evidence="1 2">
    <name type="scientific">Mytilus coruscus</name>
    <name type="common">Sea mussel</name>
    <dbReference type="NCBI Taxonomy" id="42192"/>
    <lineage>
        <taxon>Eukaryota</taxon>
        <taxon>Metazoa</taxon>
        <taxon>Spiralia</taxon>
        <taxon>Lophotrochozoa</taxon>
        <taxon>Mollusca</taxon>
        <taxon>Bivalvia</taxon>
        <taxon>Autobranchia</taxon>
        <taxon>Pteriomorphia</taxon>
        <taxon>Mytilida</taxon>
        <taxon>Mytiloidea</taxon>
        <taxon>Mytilidae</taxon>
        <taxon>Mytilinae</taxon>
        <taxon>Mytilus</taxon>
    </lineage>
</organism>
<dbReference type="EMBL" id="CACVKT020004598">
    <property type="protein sequence ID" value="CAC5390653.1"/>
    <property type="molecule type" value="Genomic_DNA"/>
</dbReference>
<protein>
    <recommendedName>
        <fullName evidence="3">B box-type domain-containing protein</fullName>
    </recommendedName>
</protein>
<dbReference type="Gene3D" id="2.120.10.30">
    <property type="entry name" value="TolB, C-terminal domain"/>
    <property type="match status" value="1"/>
</dbReference>
<dbReference type="AlphaFoldDB" id="A0A6J8C352"/>
<proteinExistence type="predicted"/>